<dbReference type="Gene3D" id="1.10.10.10">
    <property type="entry name" value="Winged helix-like DNA-binding domain superfamily/Winged helix DNA-binding domain"/>
    <property type="match status" value="2"/>
</dbReference>
<dbReference type="SUPFAM" id="SSF88946">
    <property type="entry name" value="Sigma2 domain of RNA polymerase sigma factors"/>
    <property type="match status" value="1"/>
</dbReference>
<dbReference type="InterPro" id="IPR007630">
    <property type="entry name" value="RNA_pol_sigma70_r4"/>
</dbReference>
<dbReference type="SUPFAM" id="SSF88659">
    <property type="entry name" value="Sigma3 and sigma4 domains of RNA polymerase sigma factors"/>
    <property type="match status" value="2"/>
</dbReference>
<sequence>MSCLVPQFKCQPDTFAINFRAPLSKIRGPIHFQARCVLSTMSAPTSTSTVLEAEKLQISSLEAHSNSVSAKSPWTHMESIDPSTKANLEASLVKETLLSSDETVITASAAEATLVKETLLTSDEAVITASGAEATLVKETLLTSDEAVITASAAEAIALAKAAATMAKNAKALMVKVPPGASSIQSSWVKLNETEEDQTKLFEDSTDDEDDELEPMEEELKLLEEQLSNAVAVRSTRQTERRARREKAAAKAAANVVPAKPRSTRRKKRASKAINHADPLRHVRRKSKLLTGAEERVLSAGIQDLVKLEMLQRELAERCGCEPTFAQWAAAAGLDQRVMQSLITYGASCKEKMITSNIRLVVSIAKQYTGIGVDIEDLIQDGCIGLIKAVEKFDGSRGCKFSTYAHWWVRQALRKGLNQKATFAHIPAHIVNAAYKVKKVKEQFKSENKREPNNAELAEATGFTLKKISLVKRIPKLMYINQKSDENFLNVSEMADPDQESEESVTMKEYLMQDVEAILDTLNPREARVIRLRHGLIDGRPLGLQEIGQLMSLSRERIRQIESDALRNMKSKKKFRDLEMYQYKLDDS</sequence>
<dbReference type="Pfam" id="PF04545">
    <property type="entry name" value="Sigma70_r4"/>
    <property type="match status" value="1"/>
</dbReference>
<evidence type="ECO:0000256" key="5">
    <source>
        <dbReference type="ARBA" id="ARBA00023163"/>
    </source>
</evidence>
<evidence type="ECO:0000256" key="1">
    <source>
        <dbReference type="ARBA" id="ARBA00007788"/>
    </source>
</evidence>
<evidence type="ECO:0000256" key="7">
    <source>
        <dbReference type="SAM" id="MobiDB-lite"/>
    </source>
</evidence>
<keyword evidence="4" id="KW-0238">DNA-binding</keyword>
<feature type="region of interest" description="Disordered" evidence="7">
    <location>
        <begin position="250"/>
        <end position="276"/>
    </location>
</feature>
<dbReference type="InterPro" id="IPR013324">
    <property type="entry name" value="RNA_pol_sigma_r3/r4-like"/>
</dbReference>
<comment type="similarity">
    <text evidence="1">Belongs to the sigma-70 factor family.</text>
</comment>
<protein>
    <submittedName>
        <fullName evidence="9">Sigma factor</fullName>
    </submittedName>
</protein>
<dbReference type="GO" id="GO:0003677">
    <property type="term" value="F:DNA binding"/>
    <property type="evidence" value="ECO:0007669"/>
    <property type="project" value="UniProtKB-KW"/>
</dbReference>
<evidence type="ECO:0000256" key="6">
    <source>
        <dbReference type="SAM" id="Coils"/>
    </source>
</evidence>
<dbReference type="PROSITE" id="PS00715">
    <property type="entry name" value="SIGMA70_1"/>
    <property type="match status" value="1"/>
</dbReference>
<dbReference type="CDD" id="cd06171">
    <property type="entry name" value="Sigma70_r4"/>
    <property type="match status" value="1"/>
</dbReference>
<feature type="coiled-coil region" evidence="6">
    <location>
        <begin position="206"/>
        <end position="233"/>
    </location>
</feature>
<dbReference type="GO" id="GO:0006352">
    <property type="term" value="P:DNA-templated transcription initiation"/>
    <property type="evidence" value="ECO:0007669"/>
    <property type="project" value="InterPro"/>
</dbReference>
<evidence type="ECO:0000256" key="4">
    <source>
        <dbReference type="ARBA" id="ARBA00023125"/>
    </source>
</evidence>
<organism evidence="9">
    <name type="scientific">Erodium gruinum</name>
    <dbReference type="NCBI Taxonomy" id="337380"/>
    <lineage>
        <taxon>Eukaryota</taxon>
        <taxon>Viridiplantae</taxon>
        <taxon>Streptophyta</taxon>
        <taxon>Embryophyta</taxon>
        <taxon>Tracheophyta</taxon>
        <taxon>Spermatophyta</taxon>
        <taxon>Magnoliopsida</taxon>
        <taxon>eudicotyledons</taxon>
        <taxon>Gunneridae</taxon>
        <taxon>Pentapetalae</taxon>
        <taxon>rosids</taxon>
        <taxon>malvids</taxon>
        <taxon>Geraniales</taxon>
        <taxon>Geraniaceae</taxon>
        <taxon>Erodium</taxon>
    </lineage>
</organism>
<dbReference type="InterPro" id="IPR036388">
    <property type="entry name" value="WH-like_DNA-bd_sf"/>
</dbReference>
<dbReference type="InterPro" id="IPR013325">
    <property type="entry name" value="RNA_pol_sigma_r2"/>
</dbReference>
<feature type="domain" description="RNA polymerase sigma-70" evidence="8">
    <location>
        <begin position="377"/>
        <end position="390"/>
    </location>
</feature>
<evidence type="ECO:0000313" key="9">
    <source>
        <dbReference type="EMBL" id="AKC88652.1"/>
    </source>
</evidence>
<dbReference type="Gene3D" id="1.10.601.10">
    <property type="entry name" value="RNA Polymerase Primary Sigma Factor"/>
    <property type="match status" value="1"/>
</dbReference>
<feature type="compositionally biased region" description="Low complexity" evidence="7">
    <location>
        <begin position="250"/>
        <end position="261"/>
    </location>
</feature>
<dbReference type="GO" id="GO:0016987">
    <property type="term" value="F:sigma factor activity"/>
    <property type="evidence" value="ECO:0007669"/>
    <property type="project" value="UniProtKB-KW"/>
</dbReference>
<proteinExistence type="evidence at transcript level"/>
<dbReference type="InterPro" id="IPR000943">
    <property type="entry name" value="RNA_pol_sigma70"/>
</dbReference>
<dbReference type="InterPro" id="IPR007627">
    <property type="entry name" value="RNA_pol_sigma70_r2"/>
</dbReference>
<dbReference type="EMBL" id="KJ916883">
    <property type="protein sequence ID" value="AKC88652.1"/>
    <property type="molecule type" value="mRNA"/>
</dbReference>
<dbReference type="InterPro" id="IPR014284">
    <property type="entry name" value="RNA_pol_sigma-70_dom"/>
</dbReference>
<dbReference type="AlphaFoldDB" id="A0A0G2STS8"/>
<keyword evidence="5" id="KW-0804">Transcription</keyword>
<dbReference type="Pfam" id="PF04539">
    <property type="entry name" value="Sigma70_r3"/>
    <property type="match status" value="1"/>
</dbReference>
<dbReference type="NCBIfam" id="TIGR02937">
    <property type="entry name" value="sigma70-ECF"/>
    <property type="match status" value="1"/>
</dbReference>
<dbReference type="PANTHER" id="PTHR30603">
    <property type="entry name" value="RNA POLYMERASE SIGMA FACTOR RPO"/>
    <property type="match status" value="1"/>
</dbReference>
<evidence type="ECO:0000256" key="3">
    <source>
        <dbReference type="ARBA" id="ARBA00023082"/>
    </source>
</evidence>
<dbReference type="PRINTS" id="PR00046">
    <property type="entry name" value="SIGMA70FCT"/>
</dbReference>
<keyword evidence="6" id="KW-0175">Coiled coil</keyword>
<name>A0A0G2STS8_9ROSI</name>
<evidence type="ECO:0000259" key="8">
    <source>
        <dbReference type="PROSITE" id="PS00715"/>
    </source>
</evidence>
<dbReference type="InterPro" id="IPR050239">
    <property type="entry name" value="Sigma-70_RNA_pol_init_factors"/>
</dbReference>
<gene>
    <name evidence="9" type="primary">sig2</name>
</gene>
<keyword evidence="2" id="KW-0805">Transcription regulation</keyword>
<reference evidence="9" key="1">
    <citation type="journal article" date="2015" name="Plant Cell">
        <title>Coordinated rates of evolution between interacting plastid and nuclear genes in Geraniaceae.</title>
        <authorList>
            <person name="Zhang J."/>
            <person name="Ruhlman T.A."/>
            <person name="Sabir J."/>
            <person name="Blazier J.C."/>
            <person name="Jansen R.K."/>
        </authorList>
    </citation>
    <scope>NUCLEOTIDE SEQUENCE</scope>
</reference>
<accession>A0A0G2STS8</accession>
<dbReference type="GO" id="GO:0071482">
    <property type="term" value="P:cellular response to light stimulus"/>
    <property type="evidence" value="ECO:0007669"/>
    <property type="project" value="UniProtKB-ARBA"/>
</dbReference>
<dbReference type="PANTHER" id="PTHR30603:SF57">
    <property type="entry name" value="RNA POLYMERASE SIGMA FACTOR SIGB"/>
    <property type="match status" value="1"/>
</dbReference>
<dbReference type="Pfam" id="PF04542">
    <property type="entry name" value="Sigma70_r2"/>
    <property type="match status" value="1"/>
</dbReference>
<keyword evidence="3" id="KW-0731">Sigma factor</keyword>
<feature type="compositionally biased region" description="Basic residues" evidence="7">
    <location>
        <begin position="262"/>
        <end position="271"/>
    </location>
</feature>
<evidence type="ECO:0000256" key="2">
    <source>
        <dbReference type="ARBA" id="ARBA00023015"/>
    </source>
</evidence>
<dbReference type="InterPro" id="IPR007624">
    <property type="entry name" value="RNA_pol_sigma70_r3"/>
</dbReference>